<feature type="region of interest" description="Disordered" evidence="1">
    <location>
        <begin position="1"/>
        <end position="49"/>
    </location>
</feature>
<dbReference type="EMBL" id="CABFNQ020000730">
    <property type="protein sequence ID" value="CAH0027632.1"/>
    <property type="molecule type" value="Genomic_DNA"/>
</dbReference>
<reference evidence="2" key="1">
    <citation type="submission" date="2021-10" db="EMBL/GenBank/DDBJ databases">
        <authorList>
            <person name="Piombo E."/>
        </authorList>
    </citation>
    <scope>NUCLEOTIDE SEQUENCE</scope>
</reference>
<organism evidence="2 3">
    <name type="scientific">Clonostachys rhizophaga</name>
    <dbReference type="NCBI Taxonomy" id="160324"/>
    <lineage>
        <taxon>Eukaryota</taxon>
        <taxon>Fungi</taxon>
        <taxon>Dikarya</taxon>
        <taxon>Ascomycota</taxon>
        <taxon>Pezizomycotina</taxon>
        <taxon>Sordariomycetes</taxon>
        <taxon>Hypocreomycetidae</taxon>
        <taxon>Hypocreales</taxon>
        <taxon>Bionectriaceae</taxon>
        <taxon>Clonostachys</taxon>
    </lineage>
</organism>
<accession>A0A9N9VJR6</accession>
<dbReference type="Proteomes" id="UP000696573">
    <property type="component" value="Unassembled WGS sequence"/>
</dbReference>
<feature type="compositionally biased region" description="Basic and acidic residues" evidence="1">
    <location>
        <begin position="89"/>
        <end position="100"/>
    </location>
</feature>
<sequence length="383" mass="42981">MALEDVSPSRVPPEEQFSDDGQGQKIPIHVSPEPTNPPPDSQVESVDESDICLATKPSVDDGFENLILEPHGDHSDRITWENPWETSVDSDKRWPPETRTLEGGASTSNVDYEQLEITRKCIKTYQALSREKAEKVLSTWHGPDLYAIPLFDANGDDYRINFTSRATLYSVYCPTRLEGTDSNAALSFFELTPRLSTGGHHSVPLPKRVVHLGNLEVRTKAHGAKPRTKSELSKAPYCNEITDYTIIVDVGHEDMPLWIVSPRGRLDIRAGLKNLTLRPLPIFDGSMATESGGHDIACILPSIRDLSLDPERRQAMYREACELVRQTRATVDPYEAIVHQKEIKGWFEAEPDRWPIPPAPVSYLGFLWDAAVLVWDSFLLGRD</sequence>
<evidence type="ECO:0000313" key="3">
    <source>
        <dbReference type="Proteomes" id="UP000696573"/>
    </source>
</evidence>
<name>A0A9N9VJR6_9HYPO</name>
<evidence type="ECO:0000313" key="2">
    <source>
        <dbReference type="EMBL" id="CAH0027632.1"/>
    </source>
</evidence>
<gene>
    <name evidence="2" type="ORF">CRHIZ90672A_00001598</name>
</gene>
<protein>
    <submittedName>
        <fullName evidence="2">Uncharacterized protein</fullName>
    </submittedName>
</protein>
<comment type="caution">
    <text evidence="2">The sequence shown here is derived from an EMBL/GenBank/DDBJ whole genome shotgun (WGS) entry which is preliminary data.</text>
</comment>
<proteinExistence type="predicted"/>
<evidence type="ECO:0000256" key="1">
    <source>
        <dbReference type="SAM" id="MobiDB-lite"/>
    </source>
</evidence>
<keyword evidence="3" id="KW-1185">Reference proteome</keyword>
<dbReference type="AlphaFoldDB" id="A0A9N9VJR6"/>
<dbReference type="OrthoDB" id="5224838at2759"/>
<feature type="region of interest" description="Disordered" evidence="1">
    <location>
        <begin position="86"/>
        <end position="106"/>
    </location>
</feature>